<proteinExistence type="predicted"/>
<protein>
    <submittedName>
        <fullName evidence="1">Uncharacterized protein</fullName>
    </submittedName>
</protein>
<dbReference type="EMBL" id="CP020559">
    <property type="protein sequence ID" value="ARE88861.1"/>
    <property type="molecule type" value="Genomic_DNA"/>
</dbReference>
<evidence type="ECO:0000313" key="2">
    <source>
        <dbReference type="Proteomes" id="UP000192478"/>
    </source>
</evidence>
<dbReference type="Proteomes" id="UP000192478">
    <property type="component" value="Chromosome"/>
</dbReference>
<reference evidence="1 2" key="1">
    <citation type="submission" date="2017-03" db="EMBL/GenBank/DDBJ databases">
        <title>Complete sequence of Clostridium formicaceticum DSM 92.</title>
        <authorList>
            <person name="Poehlein A."/>
            <person name="Karl M."/>
            <person name="Bengelsdorf F.R."/>
            <person name="Duerre P."/>
            <person name="Daniel R."/>
        </authorList>
    </citation>
    <scope>NUCLEOTIDE SEQUENCE [LARGE SCALE GENOMIC DNA]</scope>
    <source>
        <strain evidence="1 2">DSM 92</strain>
    </source>
</reference>
<dbReference type="AlphaFoldDB" id="A0AAC9WHE7"/>
<name>A0AAC9WHE7_9CLOT</name>
<sequence>MGECKCQKPKSKSESEKCSEKQTKECHGDDKGHPCNCEKK</sequence>
<accession>A0AAC9WHE7</accession>
<dbReference type="RefSeq" id="WP_257786393.1">
    <property type="nucleotide sequence ID" value="NZ_CP017603.1"/>
</dbReference>
<organism evidence="1 2">
    <name type="scientific">Clostridium formicaceticum</name>
    <dbReference type="NCBI Taxonomy" id="1497"/>
    <lineage>
        <taxon>Bacteria</taxon>
        <taxon>Bacillati</taxon>
        <taxon>Bacillota</taxon>
        <taxon>Clostridia</taxon>
        <taxon>Eubacteriales</taxon>
        <taxon>Clostridiaceae</taxon>
        <taxon>Clostridium</taxon>
    </lineage>
</organism>
<evidence type="ECO:0000313" key="1">
    <source>
        <dbReference type="EMBL" id="ARE88861.1"/>
    </source>
</evidence>
<gene>
    <name evidence="1" type="ORF">CLFO_32670</name>
</gene>